<name>A0A652YXM6_NOCGL</name>
<dbReference type="EMBL" id="VNIQ01000001">
    <property type="protein sequence ID" value="TYQ08377.1"/>
    <property type="molecule type" value="Genomic_DNA"/>
</dbReference>
<reference evidence="2" key="1">
    <citation type="submission" date="2019-07" db="EMBL/GenBank/DDBJ databases">
        <title>Genomic Encyclopedia of Type Strains, Phase IV (KMG-IV): sequencing the most valuable type-strain genomes for metagenomic binning, comparative biology and taxonomic classification.</title>
        <authorList>
            <person name="Goeker M."/>
        </authorList>
    </citation>
    <scope>NUCLEOTIDE SEQUENCE</scope>
    <source>
        <strain evidence="2">DSM 44596</strain>
    </source>
</reference>
<organism evidence="2">
    <name type="scientific">Nocardia globerula</name>
    <dbReference type="NCBI Taxonomy" id="1818"/>
    <lineage>
        <taxon>Bacteria</taxon>
        <taxon>Bacillati</taxon>
        <taxon>Actinomycetota</taxon>
        <taxon>Actinomycetes</taxon>
        <taxon>Mycobacteriales</taxon>
        <taxon>Nocardiaceae</taxon>
        <taxon>Nocardia</taxon>
    </lineage>
</organism>
<protein>
    <recommendedName>
        <fullName evidence="3">YbaB/EbfC DNA-binding family protein</fullName>
    </recommendedName>
</protein>
<proteinExistence type="predicted"/>
<evidence type="ECO:0000256" key="1">
    <source>
        <dbReference type="SAM" id="MobiDB-lite"/>
    </source>
</evidence>
<evidence type="ECO:0000313" key="2">
    <source>
        <dbReference type="EMBL" id="TYQ08377.1"/>
    </source>
</evidence>
<feature type="region of interest" description="Disordered" evidence="1">
    <location>
        <begin position="95"/>
        <end position="114"/>
    </location>
</feature>
<evidence type="ECO:0008006" key="3">
    <source>
        <dbReference type="Google" id="ProtNLM"/>
    </source>
</evidence>
<accession>A0A652YXM6</accession>
<feature type="compositionally biased region" description="Polar residues" evidence="1">
    <location>
        <begin position="105"/>
        <end position="114"/>
    </location>
</feature>
<comment type="caution">
    <text evidence="2">The sequence shown here is derived from an EMBL/GenBank/DDBJ whole genome shotgun (WGS) entry which is preliminary data.</text>
</comment>
<sequence>MQDTPRPPSVITAVAANRRGTIALRATEQGIPIDIRIHHSELRYGGARLATEIMALSARAAMEAGVRHRLELEADGVPADIVNALGLATREQLADAQAAEEHTDTAPTTWMRSI</sequence>
<gene>
    <name evidence="2" type="ORF">FNL38_101749</name>
</gene>
<dbReference type="AlphaFoldDB" id="A0A652YXM6"/>